<protein>
    <submittedName>
        <fullName evidence="2">Uncharacterized protein</fullName>
    </submittedName>
</protein>
<dbReference type="OMA" id="FEMREEM"/>
<name>A0A8S1LQL6_PARPR</name>
<keyword evidence="3" id="KW-1185">Reference proteome</keyword>
<proteinExistence type="predicted"/>
<comment type="caution">
    <text evidence="2">The sequence shown here is derived from an EMBL/GenBank/DDBJ whole genome shotgun (WGS) entry which is preliminary data.</text>
</comment>
<dbReference type="Proteomes" id="UP000688137">
    <property type="component" value="Unassembled WGS sequence"/>
</dbReference>
<feature type="coiled-coil region" evidence="1">
    <location>
        <begin position="475"/>
        <end position="502"/>
    </location>
</feature>
<dbReference type="EMBL" id="CAJJDM010000043">
    <property type="protein sequence ID" value="CAD8069169.1"/>
    <property type="molecule type" value="Genomic_DNA"/>
</dbReference>
<evidence type="ECO:0000313" key="3">
    <source>
        <dbReference type="Proteomes" id="UP000688137"/>
    </source>
</evidence>
<dbReference type="AlphaFoldDB" id="A0A8S1LQL6"/>
<reference evidence="2" key="1">
    <citation type="submission" date="2021-01" db="EMBL/GenBank/DDBJ databases">
        <authorList>
            <consortium name="Genoscope - CEA"/>
            <person name="William W."/>
        </authorList>
    </citation>
    <scope>NUCLEOTIDE SEQUENCE</scope>
</reference>
<feature type="coiled-coil region" evidence="1">
    <location>
        <begin position="293"/>
        <end position="327"/>
    </location>
</feature>
<evidence type="ECO:0000313" key="2">
    <source>
        <dbReference type="EMBL" id="CAD8069169.1"/>
    </source>
</evidence>
<organism evidence="2 3">
    <name type="scientific">Paramecium primaurelia</name>
    <dbReference type="NCBI Taxonomy" id="5886"/>
    <lineage>
        <taxon>Eukaryota</taxon>
        <taxon>Sar</taxon>
        <taxon>Alveolata</taxon>
        <taxon>Ciliophora</taxon>
        <taxon>Intramacronucleata</taxon>
        <taxon>Oligohymenophorea</taxon>
        <taxon>Peniculida</taxon>
        <taxon>Parameciidae</taxon>
        <taxon>Paramecium</taxon>
    </lineage>
</organism>
<accession>A0A8S1LQL6</accession>
<gene>
    <name evidence="2" type="ORF">PPRIM_AZ9-3.1.T0430232</name>
</gene>
<keyword evidence="1" id="KW-0175">Coiled coil</keyword>
<evidence type="ECO:0000256" key="1">
    <source>
        <dbReference type="SAM" id="Coils"/>
    </source>
</evidence>
<feature type="coiled-coil region" evidence="1">
    <location>
        <begin position="25"/>
        <end position="119"/>
    </location>
</feature>
<sequence length="730" mass="87135">MDQFSIETKIREVVYELSQPTMMRLSDCLRQIDQQQLNIDNLKQQIRQQNDNQQNHQIETNRRYSEIDNLQKQQKKLELEIMKNLTQNQQSSTHLKSRIESLEKELEQQKNNSQFVINSQIKTQSDLDQLAKKQAEHTETFNKKIDEFFKDYYTFFVDSRNQVNKISKDQQLLQKDVQNQCLQLEQLGTFKDLSESQYSSLTQRVEWIINEMNHLVNQDYFKFTFDKEEKSRMEDNQFIKGAVQSLQSQVQVYNISFDERVKGLEMFEIQYRQQLNSFQQQMNTQTENYQKFFKETTQQLQNQNSNLNELQDFQKNAEEKISILVNNQISVFQTNINQQMKKLTDQFNGLKATIAKEMSQEFNYKLEDIRQQLLNESLKQQNMKLAIFELQLQEIKNKQYQKDVEVQVILSDNSLSQQEQLQNFIIEQIDMKITSSSFKGQKITRRNSICQNTKGGFNLIQIGQSENTQKSLVLNELLNEQLEDMKTDIQMLFEMREEMEQKFKVFEADFSVAIQNFDRNHSHVLKLKSDIFNDTEYLNNQIKILFREKDIMNRKFSLLLQLLSGCSELTQITVAYLLKQLKDPIKFTSDLGMVFEFRNEICSYRQSNYTIEDLLKKQFQSFIDSWDKSELLEVREFNPYWYFNKYIYKNHVGLSKTLDRSFEKTIKCTTQTVVDGEEYVRRSGRQRNTSQKQSIMMSMDSTRQKRVTVRSIYKQQEIDDCNECFPKVKK</sequence>